<dbReference type="EMBL" id="JAHLPM010000001">
    <property type="protein sequence ID" value="MBU5436709.1"/>
    <property type="molecule type" value="Genomic_DNA"/>
</dbReference>
<evidence type="ECO:0000259" key="3">
    <source>
        <dbReference type="PROSITE" id="PS50110"/>
    </source>
</evidence>
<keyword evidence="1 2" id="KW-0597">Phosphoprotein</keyword>
<accession>A0ABS6E1C8</accession>
<proteinExistence type="predicted"/>
<evidence type="ECO:0000313" key="5">
    <source>
        <dbReference type="Proteomes" id="UP000749471"/>
    </source>
</evidence>
<evidence type="ECO:0000313" key="4">
    <source>
        <dbReference type="EMBL" id="MBU5436709.1"/>
    </source>
</evidence>
<dbReference type="RefSeq" id="WP_216516122.1">
    <property type="nucleotide sequence ID" value="NZ_JAHLPM010000001.1"/>
</dbReference>
<dbReference type="PANTHER" id="PTHR44591">
    <property type="entry name" value="STRESS RESPONSE REGULATOR PROTEIN 1"/>
    <property type="match status" value="1"/>
</dbReference>
<evidence type="ECO:0000256" key="1">
    <source>
        <dbReference type="ARBA" id="ARBA00022553"/>
    </source>
</evidence>
<dbReference type="InterPro" id="IPR013972">
    <property type="entry name" value="YcbB"/>
</dbReference>
<sequence length="292" mass="33448">MERTILIIDDDVNIRKMLSILIKKNNLGKVVEELKSGDSAVEEILFYNPDIVLIDLLLPVIDGLEIIKLAKGRGYTGKFIMISQVEDKDMISKAYEAGILFFINKPINDIEVINVIKGVCYNIELENSISIVKNAVFNMRANKEEVHSDNIDNLISKIFIDLGIAGDMGSNDLKKVIKNVINIKKTKNDQSYYLQDIYEKIVEEESGKENLSSNKKAFEQRIRRIIQKAFQTITELGVNDYSNIIFLEYSTILFDFSQIRQQMRHIENHNEKSGKINIKKFIEGIIAKINLL</sequence>
<feature type="modified residue" description="4-aspartylphosphate" evidence="2">
    <location>
        <position position="55"/>
    </location>
</feature>
<dbReference type="InterPro" id="IPR001789">
    <property type="entry name" value="Sig_transdc_resp-reg_receiver"/>
</dbReference>
<dbReference type="Pfam" id="PF08664">
    <property type="entry name" value="YcbB"/>
    <property type="match status" value="1"/>
</dbReference>
<keyword evidence="5" id="KW-1185">Reference proteome</keyword>
<gene>
    <name evidence="4" type="ORF">KQI42_01745</name>
</gene>
<dbReference type="PANTHER" id="PTHR44591:SF3">
    <property type="entry name" value="RESPONSE REGULATORY DOMAIN-CONTAINING PROTEIN"/>
    <property type="match status" value="1"/>
</dbReference>
<comment type="caution">
    <text evidence="4">The sequence shown here is derived from an EMBL/GenBank/DDBJ whole genome shotgun (WGS) entry which is preliminary data.</text>
</comment>
<organism evidence="4 5">
    <name type="scientific">Tissierella simiarum</name>
    <dbReference type="NCBI Taxonomy" id="2841534"/>
    <lineage>
        <taxon>Bacteria</taxon>
        <taxon>Bacillati</taxon>
        <taxon>Bacillota</taxon>
        <taxon>Tissierellia</taxon>
        <taxon>Tissierellales</taxon>
        <taxon>Tissierellaceae</taxon>
        <taxon>Tissierella</taxon>
    </lineage>
</organism>
<dbReference type="SMART" id="SM00448">
    <property type="entry name" value="REC"/>
    <property type="match status" value="1"/>
</dbReference>
<dbReference type="Proteomes" id="UP000749471">
    <property type="component" value="Unassembled WGS sequence"/>
</dbReference>
<reference evidence="4 5" key="1">
    <citation type="submission" date="2021-06" db="EMBL/GenBank/DDBJ databases">
        <authorList>
            <person name="Sun Q."/>
            <person name="Li D."/>
        </authorList>
    </citation>
    <scope>NUCLEOTIDE SEQUENCE [LARGE SCALE GENOMIC DNA]</scope>
    <source>
        <strain evidence="4 5">MSJ-40</strain>
    </source>
</reference>
<dbReference type="Pfam" id="PF00072">
    <property type="entry name" value="Response_reg"/>
    <property type="match status" value="1"/>
</dbReference>
<feature type="domain" description="Response regulatory" evidence="3">
    <location>
        <begin position="4"/>
        <end position="120"/>
    </location>
</feature>
<name>A0ABS6E1C8_9FIRM</name>
<evidence type="ECO:0000256" key="2">
    <source>
        <dbReference type="PROSITE-ProRule" id="PRU00169"/>
    </source>
</evidence>
<dbReference type="PROSITE" id="PS50110">
    <property type="entry name" value="RESPONSE_REGULATORY"/>
    <property type="match status" value="1"/>
</dbReference>
<dbReference type="InterPro" id="IPR050595">
    <property type="entry name" value="Bact_response_regulator"/>
</dbReference>
<protein>
    <submittedName>
        <fullName evidence="4">Response regulator</fullName>
    </submittedName>
</protein>